<evidence type="ECO:0000259" key="12">
    <source>
        <dbReference type="Pfam" id="PF01259"/>
    </source>
</evidence>
<gene>
    <name evidence="11" type="primary">purC</name>
    <name evidence="13" type="ORF">FD145_841</name>
</gene>
<keyword evidence="7 11" id="KW-0658">Purine biosynthesis</keyword>
<sequence>MNQEAVLKVELEGISPPKRGKVREVYDLGNELLIIATDRISAFDYIMPNGIPDKGKILTQISLFWFDYLKDIIPNHLITADTNEFPEKLQTKKELLEKRSMICKKAKVIPVECVVRGYLSGSGWAEYQKSRSICGIKLNPGLVESDKLPEPIFTPTTKAEAGHDQNITEKEVEDIIGKETAQFIKQKTIAIYTAAAEYADKKEIIIADTKFEFGIYQDKIILIDEVLTPDSSRFWPKEKYKAGGAQPSFDKQFVRDYLLSIKWNKEPPAPLLPEEVVEKTREKYMEAFIKLTGKINL</sequence>
<evidence type="ECO:0000256" key="6">
    <source>
        <dbReference type="ARBA" id="ARBA00022741"/>
    </source>
</evidence>
<dbReference type="CDD" id="cd01414">
    <property type="entry name" value="SAICAR_synt_Sc"/>
    <property type="match status" value="1"/>
</dbReference>
<evidence type="ECO:0000256" key="9">
    <source>
        <dbReference type="ARBA" id="ARBA00030409"/>
    </source>
</evidence>
<dbReference type="PANTHER" id="PTHR43700">
    <property type="entry name" value="PHOSPHORIBOSYLAMINOIMIDAZOLE-SUCCINOCARBOXAMIDE SYNTHASE"/>
    <property type="match status" value="1"/>
</dbReference>
<comment type="pathway">
    <text evidence="1 11">Purine metabolism; IMP biosynthesis via de novo pathway; 5-amino-1-(5-phospho-D-ribosyl)imidazole-4-carboxamide from 5-amino-1-(5-phospho-D-ribosyl)imidazole-4-carboxylate: step 1/2.</text>
</comment>
<evidence type="ECO:0000256" key="4">
    <source>
        <dbReference type="ARBA" id="ARBA00016460"/>
    </source>
</evidence>
<dbReference type="HAMAP" id="MF_00137">
    <property type="entry name" value="SAICAR_synth"/>
    <property type="match status" value="1"/>
</dbReference>
<dbReference type="AlphaFoldDB" id="A0A833L3M9"/>
<dbReference type="GO" id="GO:0006189">
    <property type="term" value="P:'de novo' IMP biosynthetic process"/>
    <property type="evidence" value="ECO:0007669"/>
    <property type="project" value="UniProtKB-UniRule"/>
</dbReference>
<keyword evidence="6 11" id="KW-0547">Nucleotide-binding</keyword>
<evidence type="ECO:0000256" key="7">
    <source>
        <dbReference type="ARBA" id="ARBA00022755"/>
    </source>
</evidence>
<dbReference type="NCBIfam" id="TIGR00081">
    <property type="entry name" value="purC"/>
    <property type="match status" value="1"/>
</dbReference>
<evidence type="ECO:0000256" key="1">
    <source>
        <dbReference type="ARBA" id="ARBA00004672"/>
    </source>
</evidence>
<accession>A0A833L3M9</accession>
<comment type="similarity">
    <text evidence="2 11">Belongs to the SAICAR synthetase family.</text>
</comment>
<dbReference type="EC" id="6.3.2.6" evidence="3 11"/>
<evidence type="ECO:0000256" key="8">
    <source>
        <dbReference type="ARBA" id="ARBA00022840"/>
    </source>
</evidence>
<dbReference type="GO" id="GO:0005524">
    <property type="term" value="F:ATP binding"/>
    <property type="evidence" value="ECO:0007669"/>
    <property type="project" value="UniProtKB-KW"/>
</dbReference>
<keyword evidence="5 11" id="KW-0436">Ligase</keyword>
<dbReference type="InterPro" id="IPR001636">
    <property type="entry name" value="SAICAR_synth"/>
</dbReference>
<name>A0A833L3M9_UNCSA</name>
<evidence type="ECO:0000256" key="5">
    <source>
        <dbReference type="ARBA" id="ARBA00022598"/>
    </source>
</evidence>
<dbReference type="PANTHER" id="PTHR43700:SF1">
    <property type="entry name" value="PHOSPHORIBOSYLAMINOIMIDAZOLE-SUCCINOCARBOXAMIDE SYNTHASE"/>
    <property type="match status" value="1"/>
</dbReference>
<evidence type="ECO:0000256" key="2">
    <source>
        <dbReference type="ARBA" id="ARBA00010190"/>
    </source>
</evidence>
<keyword evidence="8 11" id="KW-0067">ATP-binding</keyword>
<dbReference type="Gene3D" id="3.30.200.20">
    <property type="entry name" value="Phosphorylase Kinase, domain 1"/>
    <property type="match status" value="1"/>
</dbReference>
<dbReference type="InterPro" id="IPR018236">
    <property type="entry name" value="SAICAR_synthetase_CS"/>
</dbReference>
<dbReference type="FunFam" id="3.30.470.20:FF:000015">
    <property type="entry name" value="Phosphoribosylaminoimidazole-succinocarboxamide synthase"/>
    <property type="match status" value="1"/>
</dbReference>
<dbReference type="PROSITE" id="PS01057">
    <property type="entry name" value="SAICAR_SYNTHETASE_1"/>
    <property type="match status" value="1"/>
</dbReference>
<dbReference type="InterPro" id="IPR028923">
    <property type="entry name" value="SAICAR_synt/ADE2_N"/>
</dbReference>
<dbReference type="GO" id="GO:0005737">
    <property type="term" value="C:cytoplasm"/>
    <property type="evidence" value="ECO:0007669"/>
    <property type="project" value="TreeGrafter"/>
</dbReference>
<evidence type="ECO:0000256" key="10">
    <source>
        <dbReference type="ARBA" id="ARBA00048475"/>
    </source>
</evidence>
<dbReference type="SUPFAM" id="SSF56104">
    <property type="entry name" value="SAICAR synthase-like"/>
    <property type="match status" value="1"/>
</dbReference>
<dbReference type="Proteomes" id="UP000488506">
    <property type="component" value="Unassembled WGS sequence"/>
</dbReference>
<feature type="domain" description="SAICAR synthetase/ADE2 N-terminal" evidence="12">
    <location>
        <begin position="19"/>
        <end position="267"/>
    </location>
</feature>
<proteinExistence type="inferred from homology"/>
<organism evidence="13 14">
    <name type="scientific">Candidatus Saganbacteria bacterium</name>
    <dbReference type="NCBI Taxonomy" id="2575572"/>
    <lineage>
        <taxon>Bacteria</taxon>
        <taxon>Bacillati</taxon>
        <taxon>Saganbacteria</taxon>
    </lineage>
</organism>
<evidence type="ECO:0000313" key="14">
    <source>
        <dbReference type="Proteomes" id="UP000488506"/>
    </source>
</evidence>
<dbReference type="PROSITE" id="PS01058">
    <property type="entry name" value="SAICAR_SYNTHETASE_2"/>
    <property type="match status" value="1"/>
</dbReference>
<evidence type="ECO:0000256" key="3">
    <source>
        <dbReference type="ARBA" id="ARBA00012217"/>
    </source>
</evidence>
<dbReference type="Gene3D" id="3.30.470.20">
    <property type="entry name" value="ATP-grasp fold, B domain"/>
    <property type="match status" value="1"/>
</dbReference>
<comment type="catalytic activity">
    <reaction evidence="10 11">
        <text>5-amino-1-(5-phospho-D-ribosyl)imidazole-4-carboxylate + L-aspartate + ATP = (2S)-2-[5-amino-1-(5-phospho-beta-D-ribosyl)imidazole-4-carboxamido]succinate + ADP + phosphate + 2 H(+)</text>
        <dbReference type="Rhea" id="RHEA:22628"/>
        <dbReference type="ChEBI" id="CHEBI:15378"/>
        <dbReference type="ChEBI" id="CHEBI:29991"/>
        <dbReference type="ChEBI" id="CHEBI:30616"/>
        <dbReference type="ChEBI" id="CHEBI:43474"/>
        <dbReference type="ChEBI" id="CHEBI:58443"/>
        <dbReference type="ChEBI" id="CHEBI:77657"/>
        <dbReference type="ChEBI" id="CHEBI:456216"/>
        <dbReference type="EC" id="6.3.2.6"/>
    </reaction>
</comment>
<dbReference type="NCBIfam" id="NF010568">
    <property type="entry name" value="PRK13961.1"/>
    <property type="match status" value="1"/>
</dbReference>
<evidence type="ECO:0000256" key="11">
    <source>
        <dbReference type="HAMAP-Rule" id="MF_00137"/>
    </source>
</evidence>
<protein>
    <recommendedName>
        <fullName evidence="4 11">Phosphoribosylaminoimidazole-succinocarboxamide synthase</fullName>
        <ecNumber evidence="3 11">6.3.2.6</ecNumber>
    </recommendedName>
    <alternativeName>
        <fullName evidence="9 11">SAICAR synthetase</fullName>
    </alternativeName>
</protein>
<dbReference type="GO" id="GO:0004639">
    <property type="term" value="F:phosphoribosylaminoimidazolesuccinocarboxamide synthase activity"/>
    <property type="evidence" value="ECO:0007669"/>
    <property type="project" value="UniProtKB-UniRule"/>
</dbReference>
<dbReference type="Pfam" id="PF01259">
    <property type="entry name" value="SAICAR_synt"/>
    <property type="match status" value="1"/>
</dbReference>
<reference evidence="13 14" key="1">
    <citation type="submission" date="2019-12" db="EMBL/GenBank/DDBJ databases">
        <authorList>
            <person name="Wolfe R."/>
            <person name="Danczak R."/>
            <person name="Wilkins M."/>
        </authorList>
    </citation>
    <scope>NUCLEOTIDE SEQUENCE [LARGE SCALE GENOMIC DNA]</scope>
    <source>
        <strain evidence="13">X2_MaxBin.013</strain>
    </source>
</reference>
<dbReference type="EMBL" id="WPAF01000011">
    <property type="protein sequence ID" value="KAF0134198.1"/>
    <property type="molecule type" value="Genomic_DNA"/>
</dbReference>
<evidence type="ECO:0000313" key="13">
    <source>
        <dbReference type="EMBL" id="KAF0134198.1"/>
    </source>
</evidence>
<dbReference type="UniPathway" id="UPA00074">
    <property type="reaction ID" value="UER00131"/>
</dbReference>
<comment type="caution">
    <text evidence="13">The sequence shown here is derived from an EMBL/GenBank/DDBJ whole genome shotgun (WGS) entry which is preliminary data.</text>
</comment>